<evidence type="ECO:0000256" key="1">
    <source>
        <dbReference type="SAM" id="Phobius"/>
    </source>
</evidence>
<keyword evidence="1" id="KW-1133">Transmembrane helix</keyword>
<organism evidence="2 3">
    <name type="scientific">Azotobacter chroococcum</name>
    <dbReference type="NCBI Taxonomy" id="353"/>
    <lineage>
        <taxon>Bacteria</taxon>
        <taxon>Pseudomonadati</taxon>
        <taxon>Pseudomonadota</taxon>
        <taxon>Gammaproteobacteria</taxon>
        <taxon>Pseudomonadales</taxon>
        <taxon>Pseudomonadaceae</taxon>
        <taxon>Azotobacter</taxon>
    </lineage>
</organism>
<keyword evidence="1" id="KW-0472">Membrane</keyword>
<name>A0AAP9YHC5_9GAMM</name>
<accession>A0AAP9YHC5</accession>
<evidence type="ECO:0000313" key="3">
    <source>
        <dbReference type="Proteomes" id="UP000596192"/>
    </source>
</evidence>
<sequence length="95" mass="10651">MASPHPDGRAWYPHEDDHARHAHFILSDSAGILILFYYLAGCEKWIDQGRARDDGLARRASNKSGSKPDSARFLAASDNVLRILHIFFIADPFGE</sequence>
<evidence type="ECO:0000313" key="2">
    <source>
        <dbReference type="EMBL" id="QQE90668.1"/>
    </source>
</evidence>
<dbReference type="RefSeq" id="WP_131349295.1">
    <property type="nucleotide sequence ID" value="NZ_CP066310.1"/>
</dbReference>
<protein>
    <submittedName>
        <fullName evidence="2">Uncharacterized protein</fullName>
    </submittedName>
</protein>
<feature type="transmembrane region" description="Helical" evidence="1">
    <location>
        <begin position="20"/>
        <end position="40"/>
    </location>
</feature>
<dbReference type="AlphaFoldDB" id="A0AAP9YHC5"/>
<dbReference type="Proteomes" id="UP000596192">
    <property type="component" value="Chromosome"/>
</dbReference>
<dbReference type="EMBL" id="CP066310">
    <property type="protein sequence ID" value="QQE90668.1"/>
    <property type="molecule type" value="Genomic_DNA"/>
</dbReference>
<proteinExistence type="predicted"/>
<keyword evidence="1" id="KW-0812">Transmembrane</keyword>
<reference evidence="2 3" key="1">
    <citation type="submission" date="2020-12" db="EMBL/GenBank/DDBJ databases">
        <title>Genomic Analysis and Response surface optimization of nitrogen-fixing conditions for A. chroococcum strain HR1, Isolation from rhizosphere soil.</title>
        <authorList>
            <person name="Li J."/>
            <person name="Yang H."/>
            <person name="Liu H."/>
            <person name="Wang C."/>
            <person name="Tian Y."/>
            <person name="Lu X.Y."/>
        </authorList>
    </citation>
    <scope>NUCLEOTIDE SEQUENCE [LARGE SCALE GENOMIC DNA]</scope>
    <source>
        <strain evidence="2 3">HR1</strain>
    </source>
</reference>
<gene>
    <name evidence="2" type="ORF">GKQ51_10615</name>
</gene>